<name>A0A418V855_9DEIO</name>
<organism evidence="2 3">
    <name type="scientific">Deinococcus cavernae</name>
    <dbReference type="NCBI Taxonomy" id="2320857"/>
    <lineage>
        <taxon>Bacteria</taxon>
        <taxon>Thermotogati</taxon>
        <taxon>Deinococcota</taxon>
        <taxon>Deinococci</taxon>
        <taxon>Deinococcales</taxon>
        <taxon>Deinococcaceae</taxon>
        <taxon>Deinococcus</taxon>
    </lineage>
</organism>
<comment type="caution">
    <text evidence="2">The sequence shown here is derived from an EMBL/GenBank/DDBJ whole genome shotgun (WGS) entry which is preliminary data.</text>
</comment>
<keyword evidence="3" id="KW-1185">Reference proteome</keyword>
<dbReference type="Gene3D" id="1.25.40.10">
    <property type="entry name" value="Tetratricopeptide repeat domain"/>
    <property type="match status" value="1"/>
</dbReference>
<dbReference type="InterPro" id="IPR011990">
    <property type="entry name" value="TPR-like_helical_dom_sf"/>
</dbReference>
<evidence type="ECO:0000256" key="1">
    <source>
        <dbReference type="SAM" id="MobiDB-lite"/>
    </source>
</evidence>
<evidence type="ECO:0000313" key="2">
    <source>
        <dbReference type="EMBL" id="RJF72293.1"/>
    </source>
</evidence>
<dbReference type="InterPro" id="IPR036388">
    <property type="entry name" value="WH-like_DNA-bd_sf"/>
</dbReference>
<dbReference type="EMBL" id="QYUJ01000014">
    <property type="protein sequence ID" value="RJF72293.1"/>
    <property type="molecule type" value="Genomic_DNA"/>
</dbReference>
<feature type="compositionally biased region" description="Polar residues" evidence="1">
    <location>
        <begin position="173"/>
        <end position="184"/>
    </location>
</feature>
<dbReference type="RefSeq" id="WP_119764281.1">
    <property type="nucleotide sequence ID" value="NZ_QYUJ01000014.1"/>
</dbReference>
<accession>A0A418V855</accession>
<evidence type="ECO:0000313" key="3">
    <source>
        <dbReference type="Proteomes" id="UP000286287"/>
    </source>
</evidence>
<dbReference type="AlphaFoldDB" id="A0A418V855"/>
<sequence length="516" mass="56942">MNAPDLHLYLFGSPALRRASDQQLVPCTTNALRLLAVLALDGPQSRLNVADLLWDAPTSRALHNLRMTLYQLRRTLAEHVSVLQENGGLLALDLQYVQVDARHGTQASAFGRPEFMAGHRTRGSERWLEWANEHEEKLQKYMPELVPTPQIDLALTQAIPTGVPRSQLTPALSISVPPTQQGQATTRRPTSTSSTGSGRGRPGSLSLLYALDAAAEMDSGQYHVAAQAAQYALNLCPTGEGAALAHDTLAYIALDNDEFQAAIQHVKQGFQAHTDPPWELFYTAASLADMQGQYARAEQLTMQGLKVLRLHSSPALLQAVTASTYDTRGDFVTARRWHEWALESARHWPRPQQHCGVVTFYLWHLNATQDITRTHALGLEALDLGQFTMTPYVHNSLGTAALLRHEPELALQHLSPQTHHTGTVQIIALTKSALAYHALGASEQAHACLSASEPLAAHNEDGRAHYEWAVAALTIGHQEYLSRATRMVQGQVTNDSVLVKRYHRLVQDLQQPRHLN</sequence>
<dbReference type="SUPFAM" id="SSF48452">
    <property type="entry name" value="TPR-like"/>
    <property type="match status" value="1"/>
</dbReference>
<dbReference type="Gene3D" id="1.10.10.10">
    <property type="entry name" value="Winged helix-like DNA-binding domain superfamily/Winged helix DNA-binding domain"/>
    <property type="match status" value="1"/>
</dbReference>
<reference evidence="2 3" key="1">
    <citation type="submission" date="2018-09" db="EMBL/GenBank/DDBJ databases">
        <authorList>
            <person name="Zhu H."/>
        </authorList>
    </citation>
    <scope>NUCLEOTIDE SEQUENCE [LARGE SCALE GENOMIC DNA]</scope>
    <source>
        <strain evidence="2 3">K2S05-167</strain>
    </source>
</reference>
<feature type="region of interest" description="Disordered" evidence="1">
    <location>
        <begin position="173"/>
        <end position="201"/>
    </location>
</feature>
<evidence type="ECO:0008006" key="4">
    <source>
        <dbReference type="Google" id="ProtNLM"/>
    </source>
</evidence>
<dbReference type="Proteomes" id="UP000286287">
    <property type="component" value="Unassembled WGS sequence"/>
</dbReference>
<proteinExistence type="predicted"/>
<dbReference type="OrthoDB" id="61783at2"/>
<feature type="compositionally biased region" description="Low complexity" evidence="1">
    <location>
        <begin position="185"/>
        <end position="201"/>
    </location>
</feature>
<protein>
    <recommendedName>
        <fullName evidence="4">SARP family transcriptional regulator</fullName>
    </recommendedName>
</protein>
<gene>
    <name evidence="2" type="ORF">D3875_12775</name>
</gene>